<reference evidence="6" key="1">
    <citation type="submission" date="2021-12" db="EMBL/GenBank/DDBJ databases">
        <authorList>
            <person name="King R."/>
        </authorList>
    </citation>
    <scope>NUCLEOTIDE SEQUENCE</scope>
</reference>
<dbReference type="Pfam" id="PF10255">
    <property type="entry name" value="Paf67"/>
    <property type="match status" value="1"/>
</dbReference>
<dbReference type="PROSITE" id="PS50250">
    <property type="entry name" value="PCI"/>
    <property type="match status" value="1"/>
</dbReference>
<dbReference type="AlphaFoldDB" id="A0A9P0AGD8"/>
<evidence type="ECO:0000256" key="2">
    <source>
        <dbReference type="ARBA" id="ARBA00022540"/>
    </source>
</evidence>
<gene>
    <name evidence="6" type="ORF">BEMITA_LOCUS9885</name>
</gene>
<dbReference type="OrthoDB" id="15082at2759"/>
<evidence type="ECO:0000313" key="7">
    <source>
        <dbReference type="Proteomes" id="UP001152759"/>
    </source>
</evidence>
<sequence>MAFYDDRRGLDDYDDDYHYDTDYGKHDSSSYPIMPDIIKKFILHFRDVIQNGSISDKQTLYESTFPKLTEQYYDNSPWPTDREILKELPEIENSNDDHIFLVLYSELCYRHIYARVPGGPSLEQRFESFYHYSALLDWILSSPEPVRLELPDQWLWELIDEFIYQFQSYAQYRARLHQKSPSELEKLESASKIWNVLSILNVLHVFVDKSNIKQQLEAHASGNKPESVAGEFGCHPLYKMLGYFSLIGLLRVHSLLGDYYQAIKVLENIELNKKSHYTDVPACQISTAYYVGFAYMMMRRYADAIRSFTSILLYIQSVKQLFQTRTYQNDQINKQTEKMYHLLAICLVLHPQCIDESIQQVLREKNYHEKMYKMQYGDTNEFESCFMFACPKFISPGSPPLDGPPEDHSKKALKFQTEVFMAEVAQQKMLPIIRSYLKLYTTLPLTKLATFMSQGVHQFGDDWSLDKEVQALTTHLLCFKHKMKNVVWVKGPSGLDGSFQSGSELDFYVDGEMVHIADTKVAHRYGDFFIKKILKFEEQNNKLRSLKISKD</sequence>
<dbReference type="GO" id="GO:0003743">
    <property type="term" value="F:translation initiation factor activity"/>
    <property type="evidence" value="ECO:0007669"/>
    <property type="project" value="UniProtKB-UniRule"/>
</dbReference>
<feature type="domain" description="PCI" evidence="5">
    <location>
        <begin position="307"/>
        <end position="523"/>
    </location>
</feature>
<comment type="similarity">
    <text evidence="4">Belongs to the eIF-3 subunit L family.</text>
</comment>
<dbReference type="GO" id="GO:0001732">
    <property type="term" value="P:formation of cytoplasmic translation initiation complex"/>
    <property type="evidence" value="ECO:0007669"/>
    <property type="project" value="UniProtKB-UniRule"/>
</dbReference>
<evidence type="ECO:0000256" key="1">
    <source>
        <dbReference type="ARBA" id="ARBA00022490"/>
    </source>
</evidence>
<dbReference type="Proteomes" id="UP001152759">
    <property type="component" value="Chromosome 6"/>
</dbReference>
<comment type="function">
    <text evidence="4">Component of the eukaryotic translation initiation factor 3 (eIF-3) complex, which is involved in protein synthesis of a specialized repertoire of mRNAs and, together with other initiation factors, stimulates binding of mRNA and methionyl-tRNAi to the 40S ribosome. The eIF-3 complex specifically targets and initiates translation of a subset of mRNAs involved in cell proliferation.</text>
</comment>
<dbReference type="KEGG" id="btab:109040483"/>
<keyword evidence="1 4" id="KW-0963">Cytoplasm</keyword>
<dbReference type="PANTHER" id="PTHR13242:SF0">
    <property type="entry name" value="EUKARYOTIC TRANSLATION INITIATION FACTOR 3 SUBUNIT L"/>
    <property type="match status" value="1"/>
</dbReference>
<dbReference type="GO" id="GO:0005852">
    <property type="term" value="C:eukaryotic translation initiation factor 3 complex"/>
    <property type="evidence" value="ECO:0007669"/>
    <property type="project" value="UniProtKB-UniRule"/>
</dbReference>
<dbReference type="GO" id="GO:0016282">
    <property type="term" value="C:eukaryotic 43S preinitiation complex"/>
    <property type="evidence" value="ECO:0007669"/>
    <property type="project" value="UniProtKB-UniRule"/>
</dbReference>
<dbReference type="InterPro" id="IPR000717">
    <property type="entry name" value="PCI_dom"/>
</dbReference>
<dbReference type="EMBL" id="OU963867">
    <property type="protein sequence ID" value="CAH0391246.1"/>
    <property type="molecule type" value="Genomic_DNA"/>
</dbReference>
<dbReference type="GO" id="GO:0033290">
    <property type="term" value="C:eukaryotic 48S preinitiation complex"/>
    <property type="evidence" value="ECO:0007669"/>
    <property type="project" value="UniProtKB-UniRule"/>
</dbReference>
<keyword evidence="3 4" id="KW-0648">Protein biosynthesis</keyword>
<dbReference type="PANTHER" id="PTHR13242">
    <property type="entry name" value="EUKARYOTIC TRANSLATION INITIATION FACTOR 3"/>
    <property type="match status" value="1"/>
</dbReference>
<evidence type="ECO:0000256" key="3">
    <source>
        <dbReference type="ARBA" id="ARBA00022917"/>
    </source>
</evidence>
<organism evidence="6 7">
    <name type="scientific">Bemisia tabaci</name>
    <name type="common">Sweetpotato whitefly</name>
    <name type="synonym">Aleurodes tabaci</name>
    <dbReference type="NCBI Taxonomy" id="7038"/>
    <lineage>
        <taxon>Eukaryota</taxon>
        <taxon>Metazoa</taxon>
        <taxon>Ecdysozoa</taxon>
        <taxon>Arthropoda</taxon>
        <taxon>Hexapoda</taxon>
        <taxon>Insecta</taxon>
        <taxon>Pterygota</taxon>
        <taxon>Neoptera</taxon>
        <taxon>Paraneoptera</taxon>
        <taxon>Hemiptera</taxon>
        <taxon>Sternorrhyncha</taxon>
        <taxon>Aleyrodoidea</taxon>
        <taxon>Aleyrodidae</taxon>
        <taxon>Aleyrodinae</taxon>
        <taxon>Bemisia</taxon>
    </lineage>
</organism>
<evidence type="ECO:0000256" key="4">
    <source>
        <dbReference type="HAMAP-Rule" id="MF_03011"/>
    </source>
</evidence>
<dbReference type="HAMAP" id="MF_03011">
    <property type="entry name" value="eIF3l"/>
    <property type="match status" value="1"/>
</dbReference>
<comment type="subcellular location">
    <subcellularLocation>
        <location evidence="4">Cytoplasm</location>
    </subcellularLocation>
</comment>
<keyword evidence="7" id="KW-1185">Reference proteome</keyword>
<name>A0A9P0AGD8_BEMTA</name>
<accession>A0A9P0AGD8</accession>
<comment type="subunit">
    <text evidence="4">Component of the eukaryotic translation initiation factor 3 (eIF-3) complex.</text>
</comment>
<keyword evidence="2 4" id="KW-0396">Initiation factor</keyword>
<evidence type="ECO:0000259" key="5">
    <source>
        <dbReference type="PROSITE" id="PS50250"/>
    </source>
</evidence>
<protein>
    <recommendedName>
        <fullName evidence="4">Eukaryotic translation initiation factor 3 subunit L</fullName>
        <shortName evidence="4">eIF3l</shortName>
    </recommendedName>
</protein>
<evidence type="ECO:0000313" key="6">
    <source>
        <dbReference type="EMBL" id="CAH0391246.1"/>
    </source>
</evidence>
<dbReference type="InterPro" id="IPR019382">
    <property type="entry name" value="eIF3l"/>
</dbReference>
<proteinExistence type="inferred from homology"/>